<dbReference type="OrthoDB" id="3236156at2759"/>
<feature type="transmembrane region" description="Helical" evidence="2">
    <location>
        <begin position="135"/>
        <end position="154"/>
    </location>
</feature>
<proteinExistence type="predicted"/>
<dbReference type="AlphaFoldDB" id="A0A9P6L4Z2"/>
<name>A0A9P6L4Z2_9AGAM</name>
<keyword evidence="2" id="KW-1133">Transmembrane helix</keyword>
<dbReference type="EMBL" id="WIUZ02000010">
    <property type="protein sequence ID" value="KAF9783452.1"/>
    <property type="molecule type" value="Genomic_DNA"/>
</dbReference>
<keyword evidence="4" id="KW-1185">Reference proteome</keyword>
<keyword evidence="1" id="KW-0175">Coiled coil</keyword>
<keyword evidence="2" id="KW-0812">Transmembrane</keyword>
<sequence length="818" mass="92640">MKKTEDRIQAATEAAEERYKGRFEEWRKEKECLKKNVARLDARDRREPLRIQHAIQQFEKHSHDTSAVQPVIRYVKDKRGVVQDWARNAILTLVNQGVPMSKTWDVTSANAKALGVVIVGTWSIRTSRRVVREGGIAAGLMIVEYVLTCIAMTMSGDGTSHKSIQYSSRYAVVIPLNSQPPKDCFLGITPEVNHTTATQFEGWKETLQHLCDNFNKSPLGNEAPADPTRMWQKLKGYLSDHASDQKKLSAALERYRWECDRELRGQAAMVSDEHVEERNQVMVEKGKELMEEIGGPDRYLALPVDEQIRFAKRLVREAQICLGERAYQRLSPEEKEVVDWWVWSGCAMHKDLNAMKAGADRMSRWWVEFGEGVAPVALMNKFKTIAAKSGSVPEGSIVGPGDRGGVKVTDLLGSLVKHRETKKGHQERFRAFSVEFLGIPRPVQFPDTSNNRYQSHGLAATEILHHLDLYLAFLQSVADSKSLGNELNHLEQNVQAGLNDPPTRTELCVLSLYSQAISIPFSQHIRTPSNASLNGLDLGPVYDRIKRHMEAVINNPDILLGRGASQEVGTLYGEEWNNADVIQFIRDNADSFPHLRKILIEFFRGALETWNEFAKDICGNPKVTEATPEQRRLAFRHPTNDLNEGALGTLRQEYRAYPNITFGMVNAKLMCKLNPGVVEYTSNLPPVCRRYLRGAAREQDQNKTYQNFLLSQAREDTKTAKEKRAAADKRKKRVQARTDKLNAFNPILSLGKLKKMTMDGDRSERIKQQLSWHKRIGRDVNIPAGFHAFRKAKAWGAMVKAVQRHQLGTSHRKLPGVH</sequence>
<dbReference type="Proteomes" id="UP000736335">
    <property type="component" value="Unassembled WGS sequence"/>
</dbReference>
<evidence type="ECO:0000313" key="3">
    <source>
        <dbReference type="EMBL" id="KAF9783452.1"/>
    </source>
</evidence>
<reference evidence="3" key="1">
    <citation type="journal article" date="2020" name="Nat. Commun.">
        <title>Large-scale genome sequencing of mycorrhizal fungi provides insights into the early evolution of symbiotic traits.</title>
        <authorList>
            <person name="Miyauchi S."/>
            <person name="Kiss E."/>
            <person name="Kuo A."/>
            <person name="Drula E."/>
            <person name="Kohler A."/>
            <person name="Sanchez-Garcia M."/>
            <person name="Morin E."/>
            <person name="Andreopoulos B."/>
            <person name="Barry K.W."/>
            <person name="Bonito G."/>
            <person name="Buee M."/>
            <person name="Carver A."/>
            <person name="Chen C."/>
            <person name="Cichocki N."/>
            <person name="Clum A."/>
            <person name="Culley D."/>
            <person name="Crous P.W."/>
            <person name="Fauchery L."/>
            <person name="Girlanda M."/>
            <person name="Hayes R.D."/>
            <person name="Keri Z."/>
            <person name="LaButti K."/>
            <person name="Lipzen A."/>
            <person name="Lombard V."/>
            <person name="Magnuson J."/>
            <person name="Maillard F."/>
            <person name="Murat C."/>
            <person name="Nolan M."/>
            <person name="Ohm R.A."/>
            <person name="Pangilinan J."/>
            <person name="Pereira M.F."/>
            <person name="Perotto S."/>
            <person name="Peter M."/>
            <person name="Pfister S."/>
            <person name="Riley R."/>
            <person name="Sitrit Y."/>
            <person name="Stielow J.B."/>
            <person name="Szollosi G."/>
            <person name="Zifcakova L."/>
            <person name="Stursova M."/>
            <person name="Spatafora J.W."/>
            <person name="Tedersoo L."/>
            <person name="Vaario L.M."/>
            <person name="Yamada A."/>
            <person name="Yan M."/>
            <person name="Wang P."/>
            <person name="Xu J."/>
            <person name="Bruns T."/>
            <person name="Baldrian P."/>
            <person name="Vilgalys R."/>
            <person name="Dunand C."/>
            <person name="Henrissat B."/>
            <person name="Grigoriev I.V."/>
            <person name="Hibbett D."/>
            <person name="Nagy L.G."/>
            <person name="Martin F.M."/>
        </authorList>
    </citation>
    <scope>NUCLEOTIDE SEQUENCE</scope>
    <source>
        <strain evidence="3">UH-Tt-Lm1</strain>
    </source>
</reference>
<evidence type="ECO:0000256" key="1">
    <source>
        <dbReference type="SAM" id="Coils"/>
    </source>
</evidence>
<reference evidence="3" key="2">
    <citation type="submission" date="2020-11" db="EMBL/GenBank/DDBJ databases">
        <authorList>
            <consortium name="DOE Joint Genome Institute"/>
            <person name="Kuo A."/>
            <person name="Miyauchi S."/>
            <person name="Kiss E."/>
            <person name="Drula E."/>
            <person name="Kohler A."/>
            <person name="Sanchez-Garcia M."/>
            <person name="Andreopoulos B."/>
            <person name="Barry K.W."/>
            <person name="Bonito G."/>
            <person name="Buee M."/>
            <person name="Carver A."/>
            <person name="Chen C."/>
            <person name="Cichocki N."/>
            <person name="Clum A."/>
            <person name="Culley D."/>
            <person name="Crous P.W."/>
            <person name="Fauchery L."/>
            <person name="Girlanda M."/>
            <person name="Hayes R."/>
            <person name="Keri Z."/>
            <person name="Labutti K."/>
            <person name="Lipzen A."/>
            <person name="Lombard V."/>
            <person name="Magnuson J."/>
            <person name="Maillard F."/>
            <person name="Morin E."/>
            <person name="Murat C."/>
            <person name="Nolan M."/>
            <person name="Ohm R."/>
            <person name="Pangilinan J."/>
            <person name="Pereira M."/>
            <person name="Perotto S."/>
            <person name="Peter M."/>
            <person name="Riley R."/>
            <person name="Sitrit Y."/>
            <person name="Stielow B."/>
            <person name="Szollosi G."/>
            <person name="Zifcakova L."/>
            <person name="Stursova M."/>
            <person name="Spatafora J.W."/>
            <person name="Tedersoo L."/>
            <person name="Vaario L.-M."/>
            <person name="Yamada A."/>
            <person name="Yan M."/>
            <person name="Wang P."/>
            <person name="Xu J."/>
            <person name="Bruns T."/>
            <person name="Baldrian P."/>
            <person name="Vilgalys R."/>
            <person name="Henrissat B."/>
            <person name="Grigoriev I.V."/>
            <person name="Hibbett D."/>
            <person name="Nagy L.G."/>
            <person name="Martin F.M."/>
        </authorList>
    </citation>
    <scope>NUCLEOTIDE SEQUENCE</scope>
    <source>
        <strain evidence="3">UH-Tt-Lm1</strain>
    </source>
</reference>
<organism evidence="3 4">
    <name type="scientific">Thelephora terrestris</name>
    <dbReference type="NCBI Taxonomy" id="56493"/>
    <lineage>
        <taxon>Eukaryota</taxon>
        <taxon>Fungi</taxon>
        <taxon>Dikarya</taxon>
        <taxon>Basidiomycota</taxon>
        <taxon>Agaricomycotina</taxon>
        <taxon>Agaricomycetes</taxon>
        <taxon>Thelephorales</taxon>
        <taxon>Thelephoraceae</taxon>
        <taxon>Thelephora</taxon>
    </lineage>
</organism>
<comment type="caution">
    <text evidence="3">The sequence shown here is derived from an EMBL/GenBank/DDBJ whole genome shotgun (WGS) entry which is preliminary data.</text>
</comment>
<evidence type="ECO:0000256" key="2">
    <source>
        <dbReference type="SAM" id="Phobius"/>
    </source>
</evidence>
<feature type="coiled-coil region" evidence="1">
    <location>
        <begin position="16"/>
        <end position="43"/>
    </location>
</feature>
<protein>
    <submittedName>
        <fullName evidence="3">Uncharacterized protein</fullName>
    </submittedName>
</protein>
<accession>A0A9P6L4Z2</accession>
<gene>
    <name evidence="3" type="ORF">BJ322DRAFT_1008316</name>
</gene>
<keyword evidence="2" id="KW-0472">Membrane</keyword>
<evidence type="ECO:0000313" key="4">
    <source>
        <dbReference type="Proteomes" id="UP000736335"/>
    </source>
</evidence>